<dbReference type="EMBL" id="CM020618">
    <property type="protein sequence ID" value="KAK1858834.1"/>
    <property type="molecule type" value="Genomic_DNA"/>
</dbReference>
<comment type="caution">
    <text evidence="1">The sequence shown here is derived from an EMBL/GenBank/DDBJ whole genome shotgun (WGS) entry which is preliminary data.</text>
</comment>
<name>A0ACC3BM68_PYRYE</name>
<keyword evidence="2" id="KW-1185">Reference proteome</keyword>
<organism evidence="1 2">
    <name type="scientific">Pyropia yezoensis</name>
    <name type="common">Susabi-nori</name>
    <name type="synonym">Porphyra yezoensis</name>
    <dbReference type="NCBI Taxonomy" id="2788"/>
    <lineage>
        <taxon>Eukaryota</taxon>
        <taxon>Rhodophyta</taxon>
        <taxon>Bangiophyceae</taxon>
        <taxon>Bangiales</taxon>
        <taxon>Bangiaceae</taxon>
        <taxon>Pyropia</taxon>
    </lineage>
</organism>
<gene>
    <name evidence="1" type="ORF">I4F81_001434</name>
</gene>
<reference evidence="1" key="1">
    <citation type="submission" date="2019-11" db="EMBL/GenBank/DDBJ databases">
        <title>Nori genome reveals adaptations in red seaweeds to the harsh intertidal environment.</title>
        <authorList>
            <person name="Wang D."/>
            <person name="Mao Y."/>
        </authorList>
    </citation>
    <scope>NUCLEOTIDE SEQUENCE</scope>
    <source>
        <tissue evidence="1">Gametophyte</tissue>
    </source>
</reference>
<protein>
    <submittedName>
        <fullName evidence="1">Uncharacterized protein</fullName>
    </submittedName>
</protein>
<sequence length="130" mass="14368">MVVVWWCGGVAFRMWGDGVGEVGSVCHRRPPTRRPHPRLGRLAALFTHRHQSPPHRLTTPSHTHNTITPHPKRNTTTPPHHHHATTTPPPPLTTRCSLCPVGRFVWLGGGVWAGPAVVRPTCSWCGRRAG</sequence>
<evidence type="ECO:0000313" key="1">
    <source>
        <dbReference type="EMBL" id="KAK1858834.1"/>
    </source>
</evidence>
<accession>A0ACC3BM68</accession>
<proteinExistence type="predicted"/>
<evidence type="ECO:0000313" key="2">
    <source>
        <dbReference type="Proteomes" id="UP000798662"/>
    </source>
</evidence>
<dbReference type="Proteomes" id="UP000798662">
    <property type="component" value="Chromosome 1"/>
</dbReference>